<dbReference type="Pfam" id="PF00488">
    <property type="entry name" value="MutS_V"/>
    <property type="match status" value="1"/>
</dbReference>
<dbReference type="SUPFAM" id="SSF48334">
    <property type="entry name" value="DNA repair protein MutS, domain III"/>
    <property type="match status" value="1"/>
</dbReference>
<reference evidence="5 6" key="1">
    <citation type="submission" date="2022-10" db="EMBL/GenBank/DDBJ databases">
        <title>Paenibacillus description and whole genome data of maize root bacterial community.</title>
        <authorList>
            <person name="Marton D."/>
            <person name="Farkas M."/>
            <person name="Cserhati M."/>
        </authorList>
    </citation>
    <scope>NUCLEOTIDE SEQUENCE [LARGE SCALE GENOMIC DNA]</scope>
    <source>
        <strain evidence="5 6">P96</strain>
    </source>
</reference>
<proteinExistence type="predicted"/>
<dbReference type="PANTHER" id="PTHR48466:SF2">
    <property type="entry name" value="OS10G0509000 PROTEIN"/>
    <property type="match status" value="1"/>
</dbReference>
<dbReference type="InterPro" id="IPR036187">
    <property type="entry name" value="DNA_mismatch_repair_MutS_sf"/>
</dbReference>
<accession>A0ABT9FLN5</accession>
<keyword evidence="6" id="KW-1185">Reference proteome</keyword>
<comment type="caution">
    <text evidence="5">The sequence shown here is derived from an EMBL/GenBank/DDBJ whole genome shotgun (WGS) entry which is preliminary data.</text>
</comment>
<dbReference type="NCBIfam" id="TIGR01069">
    <property type="entry name" value="mutS2"/>
    <property type="match status" value="1"/>
</dbReference>
<keyword evidence="3" id="KW-0238">DNA-binding</keyword>
<dbReference type="PIRSF" id="PIRSF005814">
    <property type="entry name" value="MutS_YshD"/>
    <property type="match status" value="1"/>
</dbReference>
<evidence type="ECO:0000256" key="3">
    <source>
        <dbReference type="ARBA" id="ARBA00023125"/>
    </source>
</evidence>
<protein>
    <submittedName>
        <fullName evidence="5">DNA mismatch repair protein MutS</fullName>
    </submittedName>
</protein>
<dbReference type="InterPro" id="IPR000432">
    <property type="entry name" value="DNA_mismatch_repair_MutS_C"/>
</dbReference>
<keyword evidence="2" id="KW-0067">ATP-binding</keyword>
<evidence type="ECO:0000313" key="5">
    <source>
        <dbReference type="EMBL" id="MDP4095589.1"/>
    </source>
</evidence>
<dbReference type="PROSITE" id="PS00486">
    <property type="entry name" value="DNA_MISMATCH_REPAIR_2"/>
    <property type="match status" value="1"/>
</dbReference>
<organism evidence="5 6">
    <name type="scientific">Paenibacillus zeirhizosphaerae</name>
    <dbReference type="NCBI Taxonomy" id="2987519"/>
    <lineage>
        <taxon>Bacteria</taxon>
        <taxon>Bacillati</taxon>
        <taxon>Bacillota</taxon>
        <taxon>Bacilli</taxon>
        <taxon>Bacillales</taxon>
        <taxon>Paenibacillaceae</taxon>
        <taxon>Paenibacillus</taxon>
    </lineage>
</organism>
<dbReference type="SUPFAM" id="SSF52540">
    <property type="entry name" value="P-loop containing nucleoside triphosphate hydrolases"/>
    <property type="match status" value="1"/>
</dbReference>
<dbReference type="SMART" id="SM00533">
    <property type="entry name" value="MUTSd"/>
    <property type="match status" value="1"/>
</dbReference>
<dbReference type="Proteomes" id="UP001241848">
    <property type="component" value="Unassembled WGS sequence"/>
</dbReference>
<dbReference type="RefSeq" id="WP_305753228.1">
    <property type="nucleotide sequence ID" value="NZ_JAPCKK010000004.1"/>
</dbReference>
<dbReference type="SMART" id="SM00534">
    <property type="entry name" value="MUTSac"/>
    <property type="match status" value="1"/>
</dbReference>
<keyword evidence="1" id="KW-0547">Nucleotide-binding</keyword>
<gene>
    <name evidence="5" type="ORF">OIN60_02130</name>
</gene>
<dbReference type="Gene3D" id="3.40.50.300">
    <property type="entry name" value="P-loop containing nucleotide triphosphate hydrolases"/>
    <property type="match status" value="1"/>
</dbReference>
<evidence type="ECO:0000259" key="4">
    <source>
        <dbReference type="PROSITE" id="PS00486"/>
    </source>
</evidence>
<dbReference type="InterPro" id="IPR027417">
    <property type="entry name" value="P-loop_NTPase"/>
</dbReference>
<dbReference type="InterPro" id="IPR045076">
    <property type="entry name" value="MutS"/>
</dbReference>
<evidence type="ECO:0000256" key="1">
    <source>
        <dbReference type="ARBA" id="ARBA00022741"/>
    </source>
</evidence>
<name>A0ABT9FLN5_9BACL</name>
<dbReference type="PANTHER" id="PTHR48466">
    <property type="entry name" value="OS10G0509000 PROTEIN-RELATED"/>
    <property type="match status" value="1"/>
</dbReference>
<sequence>MNAQDLKRLEYGRVKEELEQYAVSYLGKRQVSRLAPMTNGKLIRKTLDETAEAKALLQQGASVPVPSMEGMEHILGLLGTGYIFSEQDFAQILQFLTSCSQLMRYMNAKREAAPFVSAYAASMYELEKIRSAIDDSIRSGRIIDSASKELSRIRKKISVIEERRKSRLNALMSRHRSILQEHVVSTRGGRYVLPIKKEHRKQVKGTVLDESASGQTVYIEPEDLRTLQYDLSALQAEEAREEMKILSELTLLVEEHAQWIHINAETVGMYDFLFAKAKYAASMDGGNVELNEQGVVQLYEARHPFMGRSMVPLDFALGKGYSSLIVTGPNTGGKTLALKTVGLLTVMVQSGLLVPVREGSIFAVFHQIAVDIGDGQSIEHALSTFSAHIRNVIEILDAADHRTLVLIDEMASGTDPGEGVALSIAILEELHRRGASVIATTHYNEIKSFAAAASGFENARMEFDPQTLQPLYRLRIGEAGQSYAFQIALKLGIPESIIQRSRVIAQEGAAHPAAAKQAVPAIETGETANIIEQTVKAEAQAIEVIRREAGSSVPENDLSEMNGANELPTFQLGDRVTIPYLKQSGIVCEAEDSKGIVGVLIRKHKMKIHKKRLRLHIEGKELYPDDYDLDIVLDTKENRKKRKLMKRKHVEGLSIEKPEEK</sequence>
<evidence type="ECO:0000313" key="6">
    <source>
        <dbReference type="Proteomes" id="UP001241848"/>
    </source>
</evidence>
<dbReference type="InterPro" id="IPR005747">
    <property type="entry name" value="MutS2"/>
</dbReference>
<feature type="domain" description="DNA mismatch repair proteins mutS family" evidence="4">
    <location>
        <begin position="403"/>
        <end position="419"/>
    </location>
</feature>
<dbReference type="EMBL" id="JAPCKK010000004">
    <property type="protein sequence ID" value="MDP4095589.1"/>
    <property type="molecule type" value="Genomic_DNA"/>
</dbReference>
<evidence type="ECO:0000256" key="2">
    <source>
        <dbReference type="ARBA" id="ARBA00022840"/>
    </source>
</evidence>
<dbReference type="InterPro" id="IPR007696">
    <property type="entry name" value="DNA_mismatch_repair_MutS_core"/>
</dbReference>